<evidence type="ECO:0000313" key="7">
    <source>
        <dbReference type="Proteomes" id="UP000013827"/>
    </source>
</evidence>
<dbReference type="GO" id="GO:0000785">
    <property type="term" value="C:chromatin"/>
    <property type="evidence" value="ECO:0007669"/>
    <property type="project" value="TreeGrafter"/>
</dbReference>
<dbReference type="InterPro" id="IPR001005">
    <property type="entry name" value="SANT/Myb"/>
</dbReference>
<evidence type="ECO:0000256" key="4">
    <source>
        <dbReference type="PROSITE-ProRule" id="PRU00810"/>
    </source>
</evidence>
<keyword evidence="3 4" id="KW-0539">Nucleus</keyword>
<name>A0A0D3I6F8_EMIH1</name>
<evidence type="ECO:0000256" key="2">
    <source>
        <dbReference type="ARBA" id="ARBA00022491"/>
    </source>
</evidence>
<dbReference type="Gene3D" id="1.10.10.60">
    <property type="entry name" value="Homeodomain-like"/>
    <property type="match status" value="1"/>
</dbReference>
<evidence type="ECO:0008006" key="8">
    <source>
        <dbReference type="Google" id="ProtNLM"/>
    </source>
</evidence>
<dbReference type="HOGENOM" id="CLU_869971_0_0_1"/>
<dbReference type="InterPro" id="IPR039774">
    <property type="entry name" value="Sin3-like"/>
</dbReference>
<reference evidence="6" key="2">
    <citation type="submission" date="2024-10" db="UniProtKB">
        <authorList>
            <consortium name="EnsemblProtists"/>
        </authorList>
    </citation>
    <scope>IDENTIFICATION</scope>
</reference>
<feature type="compositionally biased region" description="Low complexity" evidence="5">
    <location>
        <begin position="147"/>
        <end position="168"/>
    </location>
</feature>
<dbReference type="GeneID" id="17252998"/>
<dbReference type="PANTHER" id="PTHR12346">
    <property type="entry name" value="SIN3B-RELATED"/>
    <property type="match status" value="1"/>
</dbReference>
<protein>
    <recommendedName>
        <fullName evidence="8">Myb-like domain-containing protein</fullName>
    </recommendedName>
</protein>
<feature type="compositionally biased region" description="Basic and acidic residues" evidence="5">
    <location>
        <begin position="374"/>
        <end position="383"/>
    </location>
</feature>
<dbReference type="EnsemblProtists" id="EOD06843">
    <property type="protein sequence ID" value="EOD06843"/>
    <property type="gene ID" value="EMIHUDRAFT_121171"/>
</dbReference>
<sequence>MATTTAASNRGRRAGTKVRCKPWTATEEAQLRALVDAGTKAQQQKKAMWVEIAAQFGSRTVASVEQHFYYMERQERAKSGTPVTGGGSAPKTKSKVSACAAAQPSASKIAKVEATKGRQIKVEDALAYVDRVKMKFEKQPHIYDQATFPPLSAPSPLTSSQRLSSSPPHGRPAPRRPSLSSHPHPLLLLRLLQFLDLLEEAEAQSIDTPGVVDRVLQLFHGHRELILGFNVFLPPGYKIEFSDDEKAPRVQLKYPHGVTGPQPQYNPLAQPPAAPVSDDDYDDEEEEYVDEDVAEIMRRLEKCDEEGRCFECMRKHRGNSLPYWIRHPADEMQEIQDVEFCYDCYDRVRNARRRELGMSHFSDDDGCDSDSDDSDRSDASWDY</sequence>
<dbReference type="SUPFAM" id="SSF46689">
    <property type="entry name" value="Homeodomain-like"/>
    <property type="match status" value="1"/>
</dbReference>
<dbReference type="Proteomes" id="UP000013827">
    <property type="component" value="Unassembled WGS sequence"/>
</dbReference>
<dbReference type="RefSeq" id="XP_005759272.1">
    <property type="nucleotide sequence ID" value="XM_005759215.1"/>
</dbReference>
<dbReference type="PANTHER" id="PTHR12346:SF0">
    <property type="entry name" value="SIN3A, ISOFORM G"/>
    <property type="match status" value="1"/>
</dbReference>
<dbReference type="InterPro" id="IPR036600">
    <property type="entry name" value="PAH_sf"/>
</dbReference>
<comment type="subcellular location">
    <subcellularLocation>
        <location evidence="1 4">Nucleus</location>
    </subcellularLocation>
</comment>
<feature type="region of interest" description="Disordered" evidence="5">
    <location>
        <begin position="358"/>
        <end position="383"/>
    </location>
</feature>
<dbReference type="eggNOG" id="KOG4204">
    <property type="taxonomic scope" value="Eukaryota"/>
</dbReference>
<dbReference type="CDD" id="cd00167">
    <property type="entry name" value="SANT"/>
    <property type="match status" value="1"/>
</dbReference>
<feature type="compositionally biased region" description="Acidic residues" evidence="5">
    <location>
        <begin position="364"/>
        <end position="373"/>
    </location>
</feature>
<evidence type="ECO:0000256" key="3">
    <source>
        <dbReference type="ARBA" id="ARBA00023242"/>
    </source>
</evidence>
<dbReference type="AlphaFoldDB" id="A0A0D3I6F8"/>
<accession>A0A0D3I6F8</accession>
<evidence type="ECO:0000256" key="5">
    <source>
        <dbReference type="SAM" id="MobiDB-lite"/>
    </source>
</evidence>
<dbReference type="InterPro" id="IPR009057">
    <property type="entry name" value="Homeodomain-like_sf"/>
</dbReference>
<dbReference type="SUPFAM" id="SSF47762">
    <property type="entry name" value="PAH2 domain"/>
    <property type="match status" value="1"/>
</dbReference>
<dbReference type="KEGG" id="ehx:EMIHUDRAFT_121171"/>
<dbReference type="GO" id="GO:0000118">
    <property type="term" value="C:histone deacetylase complex"/>
    <property type="evidence" value="ECO:0007669"/>
    <property type="project" value="TreeGrafter"/>
</dbReference>
<dbReference type="GO" id="GO:0000122">
    <property type="term" value="P:negative regulation of transcription by RNA polymerase II"/>
    <property type="evidence" value="ECO:0007669"/>
    <property type="project" value="TreeGrafter"/>
</dbReference>
<dbReference type="Pfam" id="PF02671">
    <property type="entry name" value="PAH"/>
    <property type="match status" value="1"/>
</dbReference>
<dbReference type="STRING" id="2903.R1BAY4"/>
<dbReference type="GO" id="GO:0003714">
    <property type="term" value="F:transcription corepressor activity"/>
    <property type="evidence" value="ECO:0007669"/>
    <property type="project" value="InterPro"/>
</dbReference>
<proteinExistence type="predicted"/>
<evidence type="ECO:0000313" key="6">
    <source>
        <dbReference type="EnsemblProtists" id="EOD06843"/>
    </source>
</evidence>
<organism evidence="6 7">
    <name type="scientific">Emiliania huxleyi (strain CCMP1516)</name>
    <dbReference type="NCBI Taxonomy" id="280463"/>
    <lineage>
        <taxon>Eukaryota</taxon>
        <taxon>Haptista</taxon>
        <taxon>Haptophyta</taxon>
        <taxon>Prymnesiophyceae</taxon>
        <taxon>Isochrysidales</taxon>
        <taxon>Noelaerhabdaceae</taxon>
        <taxon>Emiliania</taxon>
    </lineage>
</organism>
<keyword evidence="2" id="KW-0678">Repressor</keyword>
<dbReference type="PROSITE" id="PS51477">
    <property type="entry name" value="PAH"/>
    <property type="match status" value="1"/>
</dbReference>
<keyword evidence="7" id="KW-1185">Reference proteome</keyword>
<dbReference type="InterPro" id="IPR003822">
    <property type="entry name" value="PAH"/>
</dbReference>
<feature type="region of interest" description="Disordered" evidence="5">
    <location>
        <begin position="259"/>
        <end position="280"/>
    </location>
</feature>
<feature type="region of interest" description="Disordered" evidence="5">
    <location>
        <begin position="147"/>
        <end position="182"/>
    </location>
</feature>
<dbReference type="PaxDb" id="2903-EOD06843"/>
<evidence type="ECO:0000256" key="1">
    <source>
        <dbReference type="ARBA" id="ARBA00004123"/>
    </source>
</evidence>
<dbReference type="Gene3D" id="1.20.1160.11">
    <property type="entry name" value="Paired amphipathic helix"/>
    <property type="match status" value="1"/>
</dbReference>
<reference evidence="7" key="1">
    <citation type="journal article" date="2013" name="Nature">
        <title>Pan genome of the phytoplankton Emiliania underpins its global distribution.</title>
        <authorList>
            <person name="Read B.A."/>
            <person name="Kegel J."/>
            <person name="Klute M.J."/>
            <person name="Kuo A."/>
            <person name="Lefebvre S.C."/>
            <person name="Maumus F."/>
            <person name="Mayer C."/>
            <person name="Miller J."/>
            <person name="Monier A."/>
            <person name="Salamov A."/>
            <person name="Young J."/>
            <person name="Aguilar M."/>
            <person name="Claverie J.M."/>
            <person name="Frickenhaus S."/>
            <person name="Gonzalez K."/>
            <person name="Herman E.K."/>
            <person name="Lin Y.C."/>
            <person name="Napier J."/>
            <person name="Ogata H."/>
            <person name="Sarno A.F."/>
            <person name="Shmutz J."/>
            <person name="Schroeder D."/>
            <person name="de Vargas C."/>
            <person name="Verret F."/>
            <person name="von Dassow P."/>
            <person name="Valentin K."/>
            <person name="Van de Peer Y."/>
            <person name="Wheeler G."/>
            <person name="Dacks J.B."/>
            <person name="Delwiche C.F."/>
            <person name="Dyhrman S.T."/>
            <person name="Glockner G."/>
            <person name="John U."/>
            <person name="Richards T."/>
            <person name="Worden A.Z."/>
            <person name="Zhang X."/>
            <person name="Grigoriev I.V."/>
            <person name="Allen A.E."/>
            <person name="Bidle K."/>
            <person name="Borodovsky M."/>
            <person name="Bowler C."/>
            <person name="Brownlee C."/>
            <person name="Cock J.M."/>
            <person name="Elias M."/>
            <person name="Gladyshev V.N."/>
            <person name="Groth M."/>
            <person name="Guda C."/>
            <person name="Hadaegh A."/>
            <person name="Iglesias-Rodriguez M.D."/>
            <person name="Jenkins J."/>
            <person name="Jones B.M."/>
            <person name="Lawson T."/>
            <person name="Leese F."/>
            <person name="Lindquist E."/>
            <person name="Lobanov A."/>
            <person name="Lomsadze A."/>
            <person name="Malik S.B."/>
            <person name="Marsh M.E."/>
            <person name="Mackinder L."/>
            <person name="Mock T."/>
            <person name="Mueller-Roeber B."/>
            <person name="Pagarete A."/>
            <person name="Parker M."/>
            <person name="Probert I."/>
            <person name="Quesneville H."/>
            <person name="Raines C."/>
            <person name="Rensing S.A."/>
            <person name="Riano-Pachon D.M."/>
            <person name="Richier S."/>
            <person name="Rokitta S."/>
            <person name="Shiraiwa Y."/>
            <person name="Soanes D.M."/>
            <person name="van der Giezen M."/>
            <person name="Wahlund T.M."/>
            <person name="Williams B."/>
            <person name="Wilson W."/>
            <person name="Wolfe G."/>
            <person name="Wurch L.L."/>
        </authorList>
    </citation>
    <scope>NUCLEOTIDE SEQUENCE</scope>
</reference>